<dbReference type="PANTHER" id="PTHR12183:SF32">
    <property type="entry name" value="MITOCHONDRIAL E3 UBIQUITIN PROTEIN LIGASE 1"/>
    <property type="match status" value="1"/>
</dbReference>
<feature type="domain" description="RING-type" evidence="6">
    <location>
        <begin position="669"/>
        <end position="710"/>
    </location>
</feature>
<keyword evidence="1" id="KW-0479">Metal-binding</keyword>
<feature type="region of interest" description="Disordered" evidence="5">
    <location>
        <begin position="620"/>
        <end position="641"/>
    </location>
</feature>
<feature type="region of interest" description="Disordered" evidence="5">
    <location>
        <begin position="106"/>
        <end position="144"/>
    </location>
</feature>
<dbReference type="Proteomes" id="UP001516023">
    <property type="component" value="Unassembled WGS sequence"/>
</dbReference>
<dbReference type="GO" id="GO:0008270">
    <property type="term" value="F:zinc ion binding"/>
    <property type="evidence" value="ECO:0007669"/>
    <property type="project" value="UniProtKB-KW"/>
</dbReference>
<keyword evidence="3" id="KW-0862">Zinc</keyword>
<dbReference type="AlphaFoldDB" id="A0ABD3P636"/>
<keyword evidence="8" id="KW-1185">Reference proteome</keyword>
<proteinExistence type="predicted"/>
<name>A0ABD3P636_9STRA</name>
<sequence length="722" mass="80953">MTEKTMSDRLDAKCYFWNSNQRSLKNAFFHLPVLHAPNTSCNSSSNAAMSTLYTNDTEGGLHLPLGSTSPIMRKLHPQHISPYSNQCPISNQTVVVNKIRPPPLELNLSGSSSNEHSIITPRPSSYRSQSFPLQKPSSSSHTHEAKFSLREIHAIQEWQKLCREKEIRLYEEVHQNILAVFMQRKKQSAVIGKKANSHNGCSKPSSIAAGDDITRQLDHATEMLELASQHRSWYQHNGKLVVFASLPHMSLQGVATHPMFTQKIVDKEEEIVTLSPGCVFHATEMIVLDSRTLRQVYPRIDSRGHDDIYVGKTNDEESSQQHNCAAATIQFLKITTPYIGYIVSHVHDYPYVAPGSVLDYVPDYKADSVRDITASTPATKQRPTSNQWLWRVIYQPDGAFVRNGSELNSDHIGTLSYGSFCAVKGKIINDMGLSRLRIKAYVKEDGFSVDQNKEETRAEKNEGEEREWKKISGWISLFINPLSGNGGKIIEPVNFPVPILYRVICENGAVIRSGVEISTTQIGLAPKGTVLSITGRSFSDHPKSCCIERLRLTGGRGWISARLNESSPRDRRIVELIGLDDSFDPDNPAVFHLKEQKKAMSEMTVNNDRATMFYQRQLSEINDDETSDQKQSSSTHERVRLKHSSLVSTPTLFQNGTFTDHPHPHANRCLICLSEERTATIVHGETGHIACCLTCARVLNARGDNCPVCRLPIDTVIQHFWA</sequence>
<dbReference type="InterPro" id="IPR051652">
    <property type="entry name" value="MDM2_MDM4_MUL1"/>
</dbReference>
<dbReference type="InterPro" id="IPR013083">
    <property type="entry name" value="Znf_RING/FYVE/PHD"/>
</dbReference>
<comment type="caution">
    <text evidence="7">The sequence shown here is derived from an EMBL/GenBank/DDBJ whole genome shotgun (WGS) entry which is preliminary data.</text>
</comment>
<dbReference type="CDD" id="cd16646">
    <property type="entry name" value="mRING-HC-C2H2C4_MDM2-like"/>
    <property type="match status" value="1"/>
</dbReference>
<organism evidence="7 8">
    <name type="scientific">Cyclotella cryptica</name>
    <dbReference type="NCBI Taxonomy" id="29204"/>
    <lineage>
        <taxon>Eukaryota</taxon>
        <taxon>Sar</taxon>
        <taxon>Stramenopiles</taxon>
        <taxon>Ochrophyta</taxon>
        <taxon>Bacillariophyta</taxon>
        <taxon>Coscinodiscophyceae</taxon>
        <taxon>Thalassiosirophycidae</taxon>
        <taxon>Stephanodiscales</taxon>
        <taxon>Stephanodiscaceae</taxon>
        <taxon>Cyclotella</taxon>
    </lineage>
</organism>
<reference evidence="7 8" key="1">
    <citation type="journal article" date="2020" name="G3 (Bethesda)">
        <title>Improved Reference Genome for Cyclotella cryptica CCMP332, a Model for Cell Wall Morphogenesis, Salinity Adaptation, and Lipid Production in Diatoms (Bacillariophyta).</title>
        <authorList>
            <person name="Roberts W.R."/>
            <person name="Downey K.M."/>
            <person name="Ruck E.C."/>
            <person name="Traller J.C."/>
            <person name="Alverson A.J."/>
        </authorList>
    </citation>
    <scope>NUCLEOTIDE SEQUENCE [LARGE SCALE GENOMIC DNA]</scope>
    <source>
        <strain evidence="7 8">CCMP332</strain>
    </source>
</reference>
<evidence type="ECO:0000256" key="1">
    <source>
        <dbReference type="ARBA" id="ARBA00022723"/>
    </source>
</evidence>
<feature type="compositionally biased region" description="Low complexity" evidence="5">
    <location>
        <begin position="106"/>
        <end position="117"/>
    </location>
</feature>
<dbReference type="InterPro" id="IPR001841">
    <property type="entry name" value="Znf_RING"/>
</dbReference>
<evidence type="ECO:0000256" key="5">
    <source>
        <dbReference type="SAM" id="MobiDB-lite"/>
    </source>
</evidence>
<dbReference type="Pfam" id="PF13920">
    <property type="entry name" value="zf-C3HC4_3"/>
    <property type="match status" value="1"/>
</dbReference>
<evidence type="ECO:0000259" key="6">
    <source>
        <dbReference type="PROSITE" id="PS50089"/>
    </source>
</evidence>
<evidence type="ECO:0000256" key="3">
    <source>
        <dbReference type="ARBA" id="ARBA00022833"/>
    </source>
</evidence>
<evidence type="ECO:0000256" key="2">
    <source>
        <dbReference type="ARBA" id="ARBA00022771"/>
    </source>
</evidence>
<protein>
    <recommendedName>
        <fullName evidence="6">RING-type domain-containing protein</fullName>
    </recommendedName>
</protein>
<keyword evidence="2 4" id="KW-0863">Zinc-finger</keyword>
<dbReference type="Gene3D" id="3.30.40.10">
    <property type="entry name" value="Zinc/RING finger domain, C3HC4 (zinc finger)"/>
    <property type="match status" value="1"/>
</dbReference>
<accession>A0ABD3P636</accession>
<gene>
    <name evidence="7" type="ORF">HJC23_011102</name>
</gene>
<evidence type="ECO:0000313" key="8">
    <source>
        <dbReference type="Proteomes" id="UP001516023"/>
    </source>
</evidence>
<evidence type="ECO:0000256" key="4">
    <source>
        <dbReference type="PROSITE-ProRule" id="PRU00175"/>
    </source>
</evidence>
<dbReference type="SUPFAM" id="SSF57850">
    <property type="entry name" value="RING/U-box"/>
    <property type="match status" value="1"/>
</dbReference>
<dbReference type="PROSITE" id="PS50089">
    <property type="entry name" value="ZF_RING_2"/>
    <property type="match status" value="1"/>
</dbReference>
<feature type="compositionally biased region" description="Polar residues" evidence="5">
    <location>
        <begin position="122"/>
        <end position="140"/>
    </location>
</feature>
<dbReference type="EMBL" id="JABMIG020000263">
    <property type="protein sequence ID" value="KAL3783338.1"/>
    <property type="molecule type" value="Genomic_DNA"/>
</dbReference>
<dbReference type="PANTHER" id="PTHR12183">
    <property type="entry name" value="MITOCHONDRIAL UBIQUITIN LIGASE ACTIVATOR OF NFKB 1"/>
    <property type="match status" value="1"/>
</dbReference>
<evidence type="ECO:0000313" key="7">
    <source>
        <dbReference type="EMBL" id="KAL3783338.1"/>
    </source>
</evidence>